<dbReference type="InterPro" id="IPR043128">
    <property type="entry name" value="Rev_trsase/Diguanyl_cyclase"/>
</dbReference>
<dbReference type="Gene3D" id="3.30.70.270">
    <property type="match status" value="1"/>
</dbReference>
<dbReference type="NCBIfam" id="TIGR00254">
    <property type="entry name" value="GGDEF"/>
    <property type="match status" value="1"/>
</dbReference>
<keyword evidence="1" id="KW-0812">Transmembrane</keyword>
<dbReference type="SMART" id="SM00267">
    <property type="entry name" value="GGDEF"/>
    <property type="match status" value="1"/>
</dbReference>
<dbReference type="RefSeq" id="WP_200269291.1">
    <property type="nucleotide sequence ID" value="NZ_JAENHN010000037.1"/>
</dbReference>
<organism evidence="4 5">
    <name type="scientific">Clostridium yunnanense</name>
    <dbReference type="NCBI Taxonomy" id="2800325"/>
    <lineage>
        <taxon>Bacteria</taxon>
        <taxon>Bacillati</taxon>
        <taxon>Bacillota</taxon>
        <taxon>Clostridia</taxon>
        <taxon>Eubacteriales</taxon>
        <taxon>Clostridiaceae</taxon>
        <taxon>Clostridium</taxon>
    </lineage>
</organism>
<sequence length="670" mass="76731">MTEKNMPKTIPGIIKVINESSDMDTIEAMENYLGCYYGVPILIIGSIVNFFQHHELKSSVIDSILMLILGFCFAITPYLKLKTRIITHWVSILFSVVLIFVAIRTYIFIGPAIWTIAAINIIISSARISRVMLNYIIFSTFLVCIYYYLVLSKTSFQSGNTYYILQTILLFLVLIISTVLHVINQSHYKRINKMYMTEVKQREELEKMYDSIAATHEELNYRYNQLNDTNIKLKFNEEKLYHMAHFDMITDLANRKTIIQEIYKLIKLSEDVETSFYIVFIDIDSFKKINDIMGHHIGDLFVKAAADRLKKFIDKDDLIGRIGGDEFALIIDRNIDNEEVYSYLEGIRKEFAKPFMIGNNEIRSSASFGVASFPGDGIEQVELVKNADTAMYKAKELGKNNIQFFESSMKKELLDKINFETKLKSALWNDEIFLVFQPIYSLKEHKIRGFETLVRWQSPELGMVSPATFIPVAEEIGIIISLGEWIIRTACESFKNLQSIYNIDAILSINLSVNQLESPNIIEVIESALKDADLDPKYLEIEVTESILISSIENTTIILEKLREMNVSVALDDFGTGYSSLSYLTKLPIDVLKIDKSFIDDLLNEDKNVEIIGSIISLAHNLGISVVAEGIEEEIQIKHLSKLECDYIQGYFIGKPMKVKELEEYITLVN</sequence>
<dbReference type="CDD" id="cd01948">
    <property type="entry name" value="EAL"/>
    <property type="match status" value="1"/>
</dbReference>
<dbReference type="Pfam" id="PF00990">
    <property type="entry name" value="GGDEF"/>
    <property type="match status" value="1"/>
</dbReference>
<proteinExistence type="predicted"/>
<accession>A0ABS1EPK8</accession>
<keyword evidence="5" id="KW-1185">Reference proteome</keyword>
<name>A0ABS1EPK8_9CLOT</name>
<gene>
    <name evidence="4" type="ORF">JHL18_11545</name>
</gene>
<dbReference type="InterPro" id="IPR000160">
    <property type="entry name" value="GGDEF_dom"/>
</dbReference>
<dbReference type="CDD" id="cd01949">
    <property type="entry name" value="GGDEF"/>
    <property type="match status" value="1"/>
</dbReference>
<feature type="transmembrane region" description="Helical" evidence="1">
    <location>
        <begin position="31"/>
        <end position="51"/>
    </location>
</feature>
<feature type="transmembrane region" description="Helical" evidence="1">
    <location>
        <begin position="63"/>
        <end position="80"/>
    </location>
</feature>
<dbReference type="InterPro" id="IPR029787">
    <property type="entry name" value="Nucleotide_cyclase"/>
</dbReference>
<dbReference type="PANTHER" id="PTHR33121">
    <property type="entry name" value="CYCLIC DI-GMP PHOSPHODIESTERASE PDEF"/>
    <property type="match status" value="1"/>
</dbReference>
<evidence type="ECO:0000256" key="1">
    <source>
        <dbReference type="SAM" id="Phobius"/>
    </source>
</evidence>
<dbReference type="InterPro" id="IPR035919">
    <property type="entry name" value="EAL_sf"/>
</dbReference>
<dbReference type="PANTHER" id="PTHR33121:SF70">
    <property type="entry name" value="SIGNALING PROTEIN YKOW"/>
    <property type="match status" value="1"/>
</dbReference>
<dbReference type="Gene3D" id="3.20.20.450">
    <property type="entry name" value="EAL domain"/>
    <property type="match status" value="1"/>
</dbReference>
<feature type="domain" description="GGDEF" evidence="3">
    <location>
        <begin position="274"/>
        <end position="407"/>
    </location>
</feature>
<comment type="caution">
    <text evidence="4">The sequence shown here is derived from an EMBL/GenBank/DDBJ whole genome shotgun (WGS) entry which is preliminary data.</text>
</comment>
<evidence type="ECO:0000259" key="3">
    <source>
        <dbReference type="PROSITE" id="PS50887"/>
    </source>
</evidence>
<dbReference type="EMBL" id="JAENHN010000037">
    <property type="protein sequence ID" value="MBK1811259.1"/>
    <property type="molecule type" value="Genomic_DNA"/>
</dbReference>
<dbReference type="Pfam" id="PF00563">
    <property type="entry name" value="EAL"/>
    <property type="match status" value="1"/>
</dbReference>
<feature type="transmembrane region" description="Helical" evidence="1">
    <location>
        <begin position="131"/>
        <end position="150"/>
    </location>
</feature>
<dbReference type="PROSITE" id="PS50887">
    <property type="entry name" value="GGDEF"/>
    <property type="match status" value="1"/>
</dbReference>
<dbReference type="InterPro" id="IPR050706">
    <property type="entry name" value="Cyclic-di-GMP_PDE-like"/>
</dbReference>
<evidence type="ECO:0000259" key="2">
    <source>
        <dbReference type="PROSITE" id="PS50883"/>
    </source>
</evidence>
<dbReference type="Proteomes" id="UP000596739">
    <property type="component" value="Unassembled WGS sequence"/>
</dbReference>
<evidence type="ECO:0000313" key="5">
    <source>
        <dbReference type="Proteomes" id="UP000596739"/>
    </source>
</evidence>
<feature type="transmembrane region" description="Helical" evidence="1">
    <location>
        <begin position="92"/>
        <end position="119"/>
    </location>
</feature>
<dbReference type="SUPFAM" id="SSF55073">
    <property type="entry name" value="Nucleotide cyclase"/>
    <property type="match status" value="1"/>
</dbReference>
<dbReference type="InterPro" id="IPR001633">
    <property type="entry name" value="EAL_dom"/>
</dbReference>
<feature type="transmembrane region" description="Helical" evidence="1">
    <location>
        <begin position="162"/>
        <end position="183"/>
    </location>
</feature>
<dbReference type="SMART" id="SM00052">
    <property type="entry name" value="EAL"/>
    <property type="match status" value="1"/>
</dbReference>
<reference evidence="5" key="1">
    <citation type="submission" date="2021-01" db="EMBL/GenBank/DDBJ databases">
        <title>Genome public.</title>
        <authorList>
            <person name="Liu C."/>
            <person name="Sun Q."/>
        </authorList>
    </citation>
    <scope>NUCLEOTIDE SEQUENCE [LARGE SCALE GENOMIC DNA]</scope>
    <source>
        <strain evidence="5">YIM B02505</strain>
    </source>
</reference>
<keyword evidence="1" id="KW-1133">Transmembrane helix</keyword>
<dbReference type="SUPFAM" id="SSF141868">
    <property type="entry name" value="EAL domain-like"/>
    <property type="match status" value="1"/>
</dbReference>
<evidence type="ECO:0000313" key="4">
    <source>
        <dbReference type="EMBL" id="MBK1811259.1"/>
    </source>
</evidence>
<protein>
    <submittedName>
        <fullName evidence="4">EAL domain-containing protein</fullName>
    </submittedName>
</protein>
<keyword evidence="1" id="KW-0472">Membrane</keyword>
<feature type="domain" description="EAL" evidence="2">
    <location>
        <begin position="416"/>
        <end position="670"/>
    </location>
</feature>
<dbReference type="PROSITE" id="PS50883">
    <property type="entry name" value="EAL"/>
    <property type="match status" value="1"/>
</dbReference>